<evidence type="ECO:0008006" key="3">
    <source>
        <dbReference type="Google" id="ProtNLM"/>
    </source>
</evidence>
<accession>A0A2X2DWQ2</accession>
<evidence type="ECO:0000313" key="2">
    <source>
        <dbReference type="Proteomes" id="UP000250443"/>
    </source>
</evidence>
<name>A0A2X2DWQ2_PSELU</name>
<proteinExistence type="predicted"/>
<dbReference type="Proteomes" id="UP000250443">
    <property type="component" value="Unassembled WGS sequence"/>
</dbReference>
<protein>
    <recommendedName>
        <fullName evidence="3">IS481 family transposase</fullName>
    </recommendedName>
</protein>
<dbReference type="EMBL" id="UAUF01000002">
    <property type="protein sequence ID" value="SPZ00169.1"/>
    <property type="molecule type" value="Genomic_DNA"/>
</dbReference>
<dbReference type="AlphaFoldDB" id="A0A2X2DWQ2"/>
<gene>
    <name evidence="1" type="ORF">NCTC11842_00314</name>
</gene>
<organism evidence="1 2">
    <name type="scientific">Pseudomonas luteola</name>
    <dbReference type="NCBI Taxonomy" id="47886"/>
    <lineage>
        <taxon>Bacteria</taxon>
        <taxon>Pseudomonadati</taxon>
        <taxon>Pseudomonadota</taxon>
        <taxon>Gammaproteobacteria</taxon>
        <taxon>Pseudomonadales</taxon>
        <taxon>Pseudomonadaceae</taxon>
        <taxon>Pseudomonas</taxon>
    </lineage>
</organism>
<reference evidence="1 2" key="1">
    <citation type="submission" date="2018-06" db="EMBL/GenBank/DDBJ databases">
        <authorList>
            <consortium name="Pathogen Informatics"/>
            <person name="Doyle S."/>
        </authorList>
    </citation>
    <scope>NUCLEOTIDE SEQUENCE [LARGE SCALE GENOMIC DNA]</scope>
    <source>
        <strain evidence="1 2">NCTC11842</strain>
    </source>
</reference>
<evidence type="ECO:0000313" key="1">
    <source>
        <dbReference type="EMBL" id="SPZ00169.1"/>
    </source>
</evidence>
<sequence>MAQVLHKRATTTHAIRAELQRSQDSIATLSKRYNLNP</sequence>